<organism evidence="3 4">
    <name type="scientific">Pseudanabaena cinerea FACHB-1277</name>
    <dbReference type="NCBI Taxonomy" id="2949581"/>
    <lineage>
        <taxon>Bacteria</taxon>
        <taxon>Bacillati</taxon>
        <taxon>Cyanobacteriota</taxon>
        <taxon>Cyanophyceae</taxon>
        <taxon>Pseudanabaenales</taxon>
        <taxon>Pseudanabaenaceae</taxon>
        <taxon>Pseudanabaena</taxon>
        <taxon>Pseudanabaena cinerea</taxon>
    </lineage>
</organism>
<dbReference type="EMBL" id="JACJPY010000057">
    <property type="protein sequence ID" value="MBD2151565.1"/>
    <property type="molecule type" value="Genomic_DNA"/>
</dbReference>
<dbReference type="InterPro" id="IPR010982">
    <property type="entry name" value="Lambda_DNA-bd_dom_sf"/>
</dbReference>
<dbReference type="GO" id="GO:0003677">
    <property type="term" value="F:DNA binding"/>
    <property type="evidence" value="ECO:0007669"/>
    <property type="project" value="InterPro"/>
</dbReference>
<dbReference type="AlphaFoldDB" id="A0A926Z792"/>
<evidence type="ECO:0000313" key="4">
    <source>
        <dbReference type="Proteomes" id="UP000631421"/>
    </source>
</evidence>
<sequence>MSVSIVNITTSKQAEKLAEIGAQFKRIREDKDLSIPHLTATTLISERYLRAIEDGEIQSLPEPVYIRGFIRKYGVALGVGDISEDFPLNSAMPERKWAGSPAAELRPLHLYALYIAVIAGAVGLLATFLNPPEANKINDSQTNFSNAAKLETAKAETLTSLSPQTGGLSVIRQSAIAPSSAPKNLATDLAKTASAEVVGGQVNAGFNNILKSWVSSTSLESRSQQAIAVGGKFEFAPNKLVNVGVIMQGQSWIRIVVDGKTEFEGVLDEGKKLAWSGDRQIAIRAGNAAAVALSYNNQPAKVLGRDGEVAERLFSANSGSLEANLRVNQ</sequence>
<feature type="transmembrane region" description="Helical" evidence="1">
    <location>
        <begin position="110"/>
        <end position="129"/>
    </location>
</feature>
<evidence type="ECO:0000256" key="1">
    <source>
        <dbReference type="SAM" id="Phobius"/>
    </source>
</evidence>
<name>A0A926Z792_9CYAN</name>
<dbReference type="Pfam" id="PF13413">
    <property type="entry name" value="HTH_25"/>
    <property type="match status" value="1"/>
</dbReference>
<proteinExistence type="predicted"/>
<dbReference type="PANTHER" id="PTHR34475">
    <property type="match status" value="1"/>
</dbReference>
<dbReference type="InterPro" id="IPR050400">
    <property type="entry name" value="Bact_Cytoskel_RodZ"/>
</dbReference>
<reference evidence="3" key="1">
    <citation type="journal article" date="2015" name="ISME J.">
        <title>Draft Genome Sequence of Streptomyces incarnatus NRRL8089, which Produces the Nucleoside Antibiotic Sinefungin.</title>
        <authorList>
            <person name="Oshima K."/>
            <person name="Hattori M."/>
            <person name="Shimizu H."/>
            <person name="Fukuda K."/>
            <person name="Nemoto M."/>
            <person name="Inagaki K."/>
            <person name="Tamura T."/>
        </authorList>
    </citation>
    <scope>NUCLEOTIDE SEQUENCE</scope>
    <source>
        <strain evidence="3">FACHB-1277</strain>
    </source>
</reference>
<evidence type="ECO:0000313" key="3">
    <source>
        <dbReference type="EMBL" id="MBD2151565.1"/>
    </source>
</evidence>
<keyword evidence="1" id="KW-0812">Transmembrane</keyword>
<feature type="domain" description="Cytoskeleton protein RodZ-like C-terminal" evidence="2">
    <location>
        <begin position="248"/>
        <end position="311"/>
    </location>
</feature>
<keyword evidence="1" id="KW-0472">Membrane</keyword>
<dbReference type="Proteomes" id="UP000631421">
    <property type="component" value="Unassembled WGS sequence"/>
</dbReference>
<dbReference type="Gene3D" id="1.10.260.40">
    <property type="entry name" value="lambda repressor-like DNA-binding domains"/>
    <property type="match status" value="1"/>
</dbReference>
<protein>
    <submittedName>
        <fullName evidence="3">DUF4115 domain-containing protein</fullName>
    </submittedName>
</protein>
<keyword evidence="1" id="KW-1133">Transmembrane helix</keyword>
<dbReference type="PANTHER" id="PTHR34475:SF1">
    <property type="entry name" value="CYTOSKELETON PROTEIN RODZ"/>
    <property type="match status" value="1"/>
</dbReference>
<accession>A0A926Z792</accession>
<keyword evidence="4" id="KW-1185">Reference proteome</keyword>
<evidence type="ECO:0000259" key="2">
    <source>
        <dbReference type="Pfam" id="PF13464"/>
    </source>
</evidence>
<reference evidence="3" key="2">
    <citation type="submission" date="2020-08" db="EMBL/GenBank/DDBJ databases">
        <authorList>
            <person name="Chen M."/>
            <person name="Teng W."/>
            <person name="Zhao L."/>
            <person name="Hu C."/>
            <person name="Zhou Y."/>
            <person name="Han B."/>
            <person name="Song L."/>
            <person name="Shu W."/>
        </authorList>
    </citation>
    <scope>NUCLEOTIDE SEQUENCE</scope>
    <source>
        <strain evidence="3">FACHB-1277</strain>
    </source>
</reference>
<comment type="caution">
    <text evidence="3">The sequence shown here is derived from an EMBL/GenBank/DDBJ whole genome shotgun (WGS) entry which is preliminary data.</text>
</comment>
<dbReference type="Pfam" id="PF13464">
    <property type="entry name" value="RodZ_C"/>
    <property type="match status" value="1"/>
</dbReference>
<gene>
    <name evidence="3" type="ORF">H6F44_15755</name>
</gene>
<dbReference type="InterPro" id="IPR025194">
    <property type="entry name" value="RodZ-like_C"/>
</dbReference>
<dbReference type="RefSeq" id="WP_190351983.1">
    <property type="nucleotide sequence ID" value="NZ_JACJPY010000057.1"/>
</dbReference>